<feature type="domain" description="NB-ARC" evidence="1">
    <location>
        <begin position="160"/>
        <end position="261"/>
    </location>
</feature>
<name>A0A0M4TW39_9NOSO</name>
<reference evidence="3" key="1">
    <citation type="submission" date="2015-07" db="EMBL/GenBank/DDBJ databases">
        <title>Genome Of Nitrogen-Fixing Cyanobacterium Nostoc piscinale CENA21 From Solimoes/Amazon River Floodplain Sediments And Comparative Genomics To Uncover Biosynthetic Natural Products Potential.</title>
        <authorList>
            <person name="Leao T.F."/>
            <person name="Leao P.N."/>
            <person name="Guimaraes P.I."/>
            <person name="de Melo A.G.C."/>
            <person name="Ramos R.T.J."/>
            <person name="Silva A."/>
            <person name="Fiore M.F."/>
            <person name="Schneider M.P.C."/>
        </authorList>
    </citation>
    <scope>NUCLEOTIDE SEQUENCE [LARGE SCALE GENOMIC DNA]</scope>
    <source>
        <strain evidence="3">CENA21</strain>
    </source>
</reference>
<proteinExistence type="predicted"/>
<dbReference type="InterPro" id="IPR027417">
    <property type="entry name" value="P-loop_NTPase"/>
</dbReference>
<dbReference type="Proteomes" id="UP000062645">
    <property type="component" value="Chromosome"/>
</dbReference>
<dbReference type="KEGG" id="npz:ACX27_18675"/>
<protein>
    <submittedName>
        <fullName evidence="2">NB-ARC domain-containing protein</fullName>
    </submittedName>
</protein>
<dbReference type="AlphaFoldDB" id="A0A0M4TW39"/>
<keyword evidence="3" id="KW-1185">Reference proteome</keyword>
<dbReference type="GO" id="GO:0043531">
    <property type="term" value="F:ADP binding"/>
    <property type="evidence" value="ECO:0007669"/>
    <property type="project" value="InterPro"/>
</dbReference>
<sequence length="545" mass="61808">MITPDANQAEEEFFEAKNNWELEKLYVDLASTKGKALTPVEKKFLRGLLCGCSPAEIASIVYQSRSSSTVRVYLSNGLYKYIEEMLSNAAGYSVKVKNWSRVTYLLEKAGYKKIRFQLSAAIIPQQTQTTPQTELVTTPAKLVQDWGEAIDVSIFHGRTTELAKTQQWILQEGCRLLLLLGMGGIGKTAFSVKLAQEIKHQFDYVIWRSLRLAPAPEQIIEQLIQTLLPTAETVISETIEGRISQLIDFLRHNKCLIILDNLDAVLASNDIDANLTVSHHGIKNHVPAFILPQIQYRSGYEIYGEFIRRIGESQHQSCLILTSREKIPEIVALEGNTLPVRSFRLTGLNQSESLSLLKYKGLFNISEEKFRILSEQYAGNPLFLKLVATTIQDLFAGNVDEFIQQGTVVFGEIRTILDQQFNRLSQLEKHMMYWLAMNNNAVSVRQLQKNTIPGLSPRLSQRLILEAVDLLHKRSLLEKATSTPIEQQASSFSLTVVLMEYIVERLIEENLKLSDEQESYFLMSQTIFAAHLKNHIKQSRLNAEI</sequence>
<dbReference type="RefSeq" id="WP_062294936.1">
    <property type="nucleotide sequence ID" value="NZ_CP012036.1"/>
</dbReference>
<dbReference type="EMBL" id="CP012036">
    <property type="protein sequence ID" value="ALF54406.1"/>
    <property type="molecule type" value="Genomic_DNA"/>
</dbReference>
<organism evidence="2 3">
    <name type="scientific">Nostoc piscinale CENA21</name>
    <dbReference type="NCBI Taxonomy" id="224013"/>
    <lineage>
        <taxon>Bacteria</taxon>
        <taxon>Bacillati</taxon>
        <taxon>Cyanobacteriota</taxon>
        <taxon>Cyanophyceae</taxon>
        <taxon>Nostocales</taxon>
        <taxon>Nostocaceae</taxon>
        <taxon>Nostoc</taxon>
    </lineage>
</organism>
<accession>A0A0M4TW39</accession>
<gene>
    <name evidence="2" type="ORF">ACX27_18675</name>
</gene>
<dbReference type="PRINTS" id="PR00364">
    <property type="entry name" value="DISEASERSIST"/>
</dbReference>
<reference evidence="2 3" key="2">
    <citation type="journal article" date="2016" name="Genome Announc.">
        <title>Draft Genome Sequence of the N2-Fixing Cyanobacterium Nostoc piscinale CENA21, Isolated from the Brazilian Amazon Floodplain.</title>
        <authorList>
            <person name="Leao T."/>
            <person name="Guimaraes P.I."/>
            <person name="de Melo A.G."/>
            <person name="Ramos R.T."/>
            <person name="Leao P.N."/>
            <person name="Silva A."/>
            <person name="Fiore M.F."/>
            <person name="Schneider M.P."/>
        </authorList>
    </citation>
    <scope>NUCLEOTIDE SEQUENCE [LARGE SCALE GENOMIC DNA]</scope>
    <source>
        <strain evidence="2 3">CENA21</strain>
    </source>
</reference>
<dbReference type="PATRIC" id="fig|224013.5.peg.4468"/>
<evidence type="ECO:0000313" key="2">
    <source>
        <dbReference type="EMBL" id="ALF54406.1"/>
    </source>
</evidence>
<evidence type="ECO:0000259" key="1">
    <source>
        <dbReference type="Pfam" id="PF00931"/>
    </source>
</evidence>
<dbReference type="Pfam" id="PF00931">
    <property type="entry name" value="NB-ARC"/>
    <property type="match status" value="1"/>
</dbReference>
<evidence type="ECO:0000313" key="3">
    <source>
        <dbReference type="Proteomes" id="UP000062645"/>
    </source>
</evidence>
<dbReference type="Gene3D" id="3.40.50.300">
    <property type="entry name" value="P-loop containing nucleotide triphosphate hydrolases"/>
    <property type="match status" value="1"/>
</dbReference>
<dbReference type="InterPro" id="IPR002182">
    <property type="entry name" value="NB-ARC"/>
</dbReference>
<dbReference type="STRING" id="224013.ACX27_18675"/>
<dbReference type="SUPFAM" id="SSF52540">
    <property type="entry name" value="P-loop containing nucleoside triphosphate hydrolases"/>
    <property type="match status" value="1"/>
</dbReference>